<dbReference type="RefSeq" id="WP_008069951.1">
    <property type="nucleotide sequence ID" value="NZ_GL876933.1"/>
</dbReference>
<organism evidence="1 2">
    <name type="scientific">Novosphingobium nitrogenifigens DSM 19370</name>
    <dbReference type="NCBI Taxonomy" id="983920"/>
    <lineage>
        <taxon>Bacteria</taxon>
        <taxon>Pseudomonadati</taxon>
        <taxon>Pseudomonadota</taxon>
        <taxon>Alphaproteobacteria</taxon>
        <taxon>Sphingomonadales</taxon>
        <taxon>Sphingomonadaceae</taxon>
        <taxon>Novosphingobium</taxon>
    </lineage>
</organism>
<dbReference type="InParanoid" id="F1Z6J5"/>
<dbReference type="HOGENOM" id="CLU_3273576_0_0_5"/>
<dbReference type="EMBL" id="AEWJ01000025">
    <property type="protein sequence ID" value="EGD59655.1"/>
    <property type="molecule type" value="Genomic_DNA"/>
</dbReference>
<dbReference type="AlphaFoldDB" id="F1Z6J5"/>
<dbReference type="STRING" id="983920.Y88_2439"/>
<name>F1Z6J5_9SPHN</name>
<evidence type="ECO:0000313" key="2">
    <source>
        <dbReference type="Proteomes" id="UP000004728"/>
    </source>
</evidence>
<comment type="caution">
    <text evidence="1">The sequence shown here is derived from an EMBL/GenBank/DDBJ whole genome shotgun (WGS) entry which is preliminary data.</text>
</comment>
<evidence type="ECO:0000313" key="1">
    <source>
        <dbReference type="EMBL" id="EGD59655.1"/>
    </source>
</evidence>
<keyword evidence="2" id="KW-1185">Reference proteome</keyword>
<proteinExistence type="predicted"/>
<reference evidence="1 2" key="1">
    <citation type="journal article" date="2012" name="J. Bacteriol.">
        <title>Draft Genome Sequence of Novosphingobium nitrogenifigens Y88T.</title>
        <authorList>
            <person name="Strabala T.J."/>
            <person name="Macdonald L."/>
            <person name="Liu V."/>
            <person name="Smit A.M."/>
        </authorList>
    </citation>
    <scope>NUCLEOTIDE SEQUENCE [LARGE SCALE GENOMIC DNA]</scope>
    <source>
        <strain evidence="1 2">DSM 19370</strain>
    </source>
</reference>
<accession>F1Z6J5</accession>
<dbReference type="Proteomes" id="UP000004728">
    <property type="component" value="Unassembled WGS sequence"/>
</dbReference>
<gene>
    <name evidence="1" type="ORF">Y88_2439</name>
</gene>
<protein>
    <submittedName>
        <fullName evidence="1">Uncharacterized protein</fullName>
    </submittedName>
</protein>
<sequence length="41" mass="4534">MILPIVSPMRQGFDAPGSLAGTVQCEPFEIYKRFSMAVFAK</sequence>